<evidence type="ECO:0000313" key="3">
    <source>
        <dbReference type="EMBL" id="KAK7112445.1"/>
    </source>
</evidence>
<accession>A0AAN9GMV9</accession>
<comment type="similarity">
    <text evidence="1">Belongs to the UPF0489 family.</text>
</comment>
<evidence type="ECO:0000256" key="1">
    <source>
        <dbReference type="ARBA" id="ARBA00007099"/>
    </source>
</evidence>
<name>A0AAN9GMV9_9CAEN</name>
<evidence type="ECO:0000313" key="4">
    <source>
        <dbReference type="Proteomes" id="UP001374579"/>
    </source>
</evidence>
<reference evidence="3 4" key="1">
    <citation type="submission" date="2024-02" db="EMBL/GenBank/DDBJ databases">
        <title>Chromosome-scale genome assembly of the rough periwinkle Littorina saxatilis.</title>
        <authorList>
            <person name="De Jode A."/>
            <person name="Faria R."/>
            <person name="Formenti G."/>
            <person name="Sims Y."/>
            <person name="Smith T.P."/>
            <person name="Tracey A."/>
            <person name="Wood J.M.D."/>
            <person name="Zagrodzka Z.B."/>
            <person name="Johannesson K."/>
            <person name="Butlin R.K."/>
            <person name="Leder E.H."/>
        </authorList>
    </citation>
    <scope>NUCLEOTIDE SEQUENCE [LARGE SCALE GENOMIC DNA]</scope>
    <source>
        <strain evidence="3">Snail1</strain>
        <tissue evidence="3">Muscle</tissue>
    </source>
</reference>
<sequence length="572" mass="64748">MIGVVLVIITVVLQFWGFSQVQGSERELASVYSNIEERPRRPRNGRKEPRVVVRKHPNFRHRADPYSKNDETEDMAYELIQPMQRTWKEPKWKVAKILRQLPAMAKSLIPVFVVEEHYEVLKYWFDAMETGLIPKSGNTLLHIDGHSDAAPPRDMSNVPWFRLPRNHSEVANMMQSNDVFIAGSALAGLINRFIWIWPAWDINEHDEGLKHAIFDIKAGFRTYYPARGDPFRQICVCVQLRPETTWECWDDRPDKTQMAGNVNIDTDPENCKAVFRGVIEQVHEDTALKLLEQGGWINEDENLMLDIDEDYFGCESSIMPLLNAGMTQLNVNKLSVLTSKLLCANDVKGEDLADKVFHTILETVQDFKASLCTAQQPPSKLGTPRSKDCESTLVINKAMQLAMPTITGILEQGATGDLVCKEKSVSLIINTLLRSLFKLNATQLEVLKYVGVCLMTAPTNMMFDAGMLHVCHGFNVPGDLSVNLHTPTPAENEARARLLKRTLSLLPLKPSMVTVCRSVRDGYTPWTYFDYAEKAVFDALKEAFEGVTKKSFHFDENLLGGKNGWPNRHGDL</sequence>
<keyword evidence="2" id="KW-0732">Signal</keyword>
<dbReference type="PANTHER" id="PTHR13225:SF3">
    <property type="entry name" value="UPF0489 PROTEIN C5ORF22"/>
    <property type="match status" value="1"/>
</dbReference>
<dbReference type="Pfam" id="PF12640">
    <property type="entry name" value="UPF0489"/>
    <property type="match status" value="1"/>
</dbReference>
<feature type="signal peptide" evidence="2">
    <location>
        <begin position="1"/>
        <end position="23"/>
    </location>
</feature>
<organism evidence="3 4">
    <name type="scientific">Littorina saxatilis</name>
    <dbReference type="NCBI Taxonomy" id="31220"/>
    <lineage>
        <taxon>Eukaryota</taxon>
        <taxon>Metazoa</taxon>
        <taxon>Spiralia</taxon>
        <taxon>Lophotrochozoa</taxon>
        <taxon>Mollusca</taxon>
        <taxon>Gastropoda</taxon>
        <taxon>Caenogastropoda</taxon>
        <taxon>Littorinimorpha</taxon>
        <taxon>Littorinoidea</taxon>
        <taxon>Littorinidae</taxon>
        <taxon>Littorina</taxon>
    </lineage>
</organism>
<feature type="chain" id="PRO_5043004493" evidence="2">
    <location>
        <begin position="24"/>
        <end position="572"/>
    </location>
</feature>
<evidence type="ECO:0000256" key="2">
    <source>
        <dbReference type="SAM" id="SignalP"/>
    </source>
</evidence>
<dbReference type="Proteomes" id="UP001374579">
    <property type="component" value="Unassembled WGS sequence"/>
</dbReference>
<dbReference type="InterPro" id="IPR024131">
    <property type="entry name" value="UPF0489"/>
</dbReference>
<proteinExistence type="inferred from homology"/>
<dbReference type="AlphaFoldDB" id="A0AAN9GMV9"/>
<comment type="caution">
    <text evidence="3">The sequence shown here is derived from an EMBL/GenBank/DDBJ whole genome shotgun (WGS) entry which is preliminary data.</text>
</comment>
<keyword evidence="4" id="KW-1185">Reference proteome</keyword>
<dbReference type="EMBL" id="JBAMIC010000002">
    <property type="protein sequence ID" value="KAK7112445.1"/>
    <property type="molecule type" value="Genomic_DNA"/>
</dbReference>
<gene>
    <name evidence="3" type="ORF">V1264_011901</name>
</gene>
<dbReference type="PANTHER" id="PTHR13225">
    <property type="entry name" value="MISEXPRESSION SUPPRESSOR OF RAS 6"/>
    <property type="match status" value="1"/>
</dbReference>
<protein>
    <submittedName>
        <fullName evidence="3">Uncharacterized protein</fullName>
    </submittedName>
</protein>